<comment type="caution">
    <text evidence="1">The sequence shown here is derived from an EMBL/GenBank/DDBJ whole genome shotgun (WGS) entry which is preliminary data.</text>
</comment>
<name>A0A3M7SF20_BRAPC</name>
<dbReference type="Proteomes" id="UP000276133">
    <property type="component" value="Unassembled WGS sequence"/>
</dbReference>
<evidence type="ECO:0000313" key="2">
    <source>
        <dbReference type="Proteomes" id="UP000276133"/>
    </source>
</evidence>
<reference evidence="1 2" key="1">
    <citation type="journal article" date="2018" name="Sci. Rep.">
        <title>Genomic signatures of local adaptation to the degree of environmental predictability in rotifers.</title>
        <authorList>
            <person name="Franch-Gras L."/>
            <person name="Hahn C."/>
            <person name="Garcia-Roger E.M."/>
            <person name="Carmona M.J."/>
            <person name="Serra M."/>
            <person name="Gomez A."/>
        </authorList>
    </citation>
    <scope>NUCLEOTIDE SEQUENCE [LARGE SCALE GENOMIC DNA]</scope>
    <source>
        <strain evidence="1">HYR1</strain>
    </source>
</reference>
<protein>
    <submittedName>
        <fullName evidence="1">Uncharacterized protein</fullName>
    </submittedName>
</protein>
<keyword evidence="2" id="KW-1185">Reference proteome</keyword>
<dbReference type="AlphaFoldDB" id="A0A3M7SF20"/>
<evidence type="ECO:0000313" key="1">
    <source>
        <dbReference type="EMBL" id="RNA34424.1"/>
    </source>
</evidence>
<sequence>MSKNLIYLYKLIPIVRILANSILGTSGSGFNLNVRGAHELLNTSIIRLKLTFSIVQTGSSISSSNALKQALN</sequence>
<accession>A0A3M7SF20</accession>
<proteinExistence type="predicted"/>
<gene>
    <name evidence="1" type="ORF">BpHYR1_000892</name>
</gene>
<dbReference type="EMBL" id="REGN01001483">
    <property type="protein sequence ID" value="RNA34424.1"/>
    <property type="molecule type" value="Genomic_DNA"/>
</dbReference>
<organism evidence="1 2">
    <name type="scientific">Brachionus plicatilis</name>
    <name type="common">Marine rotifer</name>
    <name type="synonym">Brachionus muelleri</name>
    <dbReference type="NCBI Taxonomy" id="10195"/>
    <lineage>
        <taxon>Eukaryota</taxon>
        <taxon>Metazoa</taxon>
        <taxon>Spiralia</taxon>
        <taxon>Gnathifera</taxon>
        <taxon>Rotifera</taxon>
        <taxon>Eurotatoria</taxon>
        <taxon>Monogononta</taxon>
        <taxon>Pseudotrocha</taxon>
        <taxon>Ploima</taxon>
        <taxon>Brachionidae</taxon>
        <taxon>Brachionus</taxon>
    </lineage>
</organism>